<dbReference type="KEGG" id="gog:C1280_09900"/>
<feature type="region of interest" description="Disordered" evidence="1">
    <location>
        <begin position="221"/>
        <end position="247"/>
    </location>
</feature>
<reference evidence="3 4" key="1">
    <citation type="submission" date="2018-01" db="EMBL/GenBank/DDBJ databases">
        <title>G. obscuriglobus.</title>
        <authorList>
            <person name="Franke J."/>
            <person name="Blomberg W."/>
            <person name="Selmecki A."/>
        </authorList>
    </citation>
    <scope>NUCLEOTIDE SEQUENCE [LARGE SCALE GENOMIC DNA]</scope>
    <source>
        <strain evidence="3 4">DSM 5831</strain>
    </source>
</reference>
<keyword evidence="2" id="KW-0732">Signal</keyword>
<dbReference type="InterPro" id="IPR005632">
    <property type="entry name" value="Chaperone_Skp"/>
</dbReference>
<evidence type="ECO:0000256" key="2">
    <source>
        <dbReference type="SAM" id="SignalP"/>
    </source>
</evidence>
<evidence type="ECO:0000256" key="1">
    <source>
        <dbReference type="SAM" id="MobiDB-lite"/>
    </source>
</evidence>
<protein>
    <recommendedName>
        <fullName evidence="5">OmpH family outer membrane protein</fullName>
    </recommendedName>
</protein>
<accession>A0A2Z3H0N4</accession>
<dbReference type="Gene3D" id="3.30.910.20">
    <property type="entry name" value="Skp domain"/>
    <property type="match status" value="1"/>
</dbReference>
<dbReference type="InterPro" id="IPR024930">
    <property type="entry name" value="Skp_dom_sf"/>
</dbReference>
<evidence type="ECO:0008006" key="5">
    <source>
        <dbReference type="Google" id="ProtNLM"/>
    </source>
</evidence>
<dbReference type="SUPFAM" id="SSF111384">
    <property type="entry name" value="OmpH-like"/>
    <property type="match status" value="1"/>
</dbReference>
<dbReference type="SMART" id="SM00935">
    <property type="entry name" value="OmpH"/>
    <property type="match status" value="1"/>
</dbReference>
<dbReference type="Proteomes" id="UP000245802">
    <property type="component" value="Chromosome"/>
</dbReference>
<proteinExistence type="predicted"/>
<gene>
    <name evidence="3" type="ORF">C1280_09900</name>
</gene>
<dbReference type="Pfam" id="PF03938">
    <property type="entry name" value="OmpH"/>
    <property type="match status" value="1"/>
</dbReference>
<feature type="chain" id="PRO_5016344726" description="OmpH family outer membrane protein" evidence="2">
    <location>
        <begin position="19"/>
        <end position="247"/>
    </location>
</feature>
<keyword evidence="4" id="KW-1185">Reference proteome</keyword>
<dbReference type="EMBL" id="CP025958">
    <property type="protein sequence ID" value="AWM37307.1"/>
    <property type="molecule type" value="Genomic_DNA"/>
</dbReference>
<dbReference type="GO" id="GO:0051082">
    <property type="term" value="F:unfolded protein binding"/>
    <property type="evidence" value="ECO:0007669"/>
    <property type="project" value="InterPro"/>
</dbReference>
<sequence>MLLSGLLGVAGTVGLASAQPPAPGAAAPPAGAPAGAPATRPTVAVFNMAGVMRDFGQAKYQVHLLNTRKNEMSKQLLGWRGEYIQIQQDLQKNQNPPDKEQKVQRMLALSRAIEDEDRKINKQLNDDASAIISDLYDKIKMVVDKTAEMNGYHIVFAYPDAVTAEELKSPYIKELKLKPPAAQPFYVAGHADITGIVVKTLNTWYQPKDAQGNVIDVSKLDIPAPAPGSSGLPGGSAQPPAGAQQKP</sequence>
<feature type="signal peptide" evidence="2">
    <location>
        <begin position="1"/>
        <end position="18"/>
    </location>
</feature>
<organism evidence="3 4">
    <name type="scientific">Gemmata obscuriglobus</name>
    <dbReference type="NCBI Taxonomy" id="114"/>
    <lineage>
        <taxon>Bacteria</taxon>
        <taxon>Pseudomonadati</taxon>
        <taxon>Planctomycetota</taxon>
        <taxon>Planctomycetia</taxon>
        <taxon>Gemmatales</taxon>
        <taxon>Gemmataceae</taxon>
        <taxon>Gemmata</taxon>
    </lineage>
</organism>
<dbReference type="AlphaFoldDB" id="A0A2Z3H0N4"/>
<name>A0A2Z3H0N4_9BACT</name>
<feature type="compositionally biased region" description="Low complexity" evidence="1">
    <location>
        <begin position="227"/>
        <end position="247"/>
    </location>
</feature>
<evidence type="ECO:0000313" key="4">
    <source>
        <dbReference type="Proteomes" id="UP000245802"/>
    </source>
</evidence>
<evidence type="ECO:0000313" key="3">
    <source>
        <dbReference type="EMBL" id="AWM37307.1"/>
    </source>
</evidence>